<evidence type="ECO:0000256" key="5">
    <source>
        <dbReference type="ARBA" id="ARBA00023136"/>
    </source>
</evidence>
<accession>A0A809S7N3</accession>
<name>A0A809S7N3_9PROT</name>
<evidence type="ECO:0000256" key="2">
    <source>
        <dbReference type="ARBA" id="ARBA00022475"/>
    </source>
</evidence>
<feature type="transmembrane region" description="Helical" evidence="6">
    <location>
        <begin position="81"/>
        <end position="102"/>
    </location>
</feature>
<dbReference type="GO" id="GO:0005886">
    <property type="term" value="C:plasma membrane"/>
    <property type="evidence" value="ECO:0007669"/>
    <property type="project" value="UniProtKB-SubCell"/>
</dbReference>
<evidence type="ECO:0000313" key="7">
    <source>
        <dbReference type="EMBL" id="BBO22391.1"/>
    </source>
</evidence>
<dbReference type="Proteomes" id="UP000662914">
    <property type="component" value="Chromosome"/>
</dbReference>
<comment type="subcellular location">
    <subcellularLocation>
        <location evidence="1">Cell membrane</location>
        <topology evidence="1">Multi-pass membrane protein</topology>
    </subcellularLocation>
</comment>
<dbReference type="Pfam" id="PF03899">
    <property type="entry name" value="ATP-synt_I"/>
    <property type="match status" value="1"/>
</dbReference>
<dbReference type="AlphaFoldDB" id="A0A809S7N3"/>
<keyword evidence="3 6" id="KW-0812">Transmembrane</keyword>
<evidence type="ECO:0000256" key="1">
    <source>
        <dbReference type="ARBA" id="ARBA00004651"/>
    </source>
</evidence>
<evidence type="ECO:0000256" key="4">
    <source>
        <dbReference type="ARBA" id="ARBA00022989"/>
    </source>
</evidence>
<dbReference type="InterPro" id="IPR005598">
    <property type="entry name" value="ATP_synth_I"/>
</dbReference>
<evidence type="ECO:0000313" key="8">
    <source>
        <dbReference type="Proteomes" id="UP000662914"/>
    </source>
</evidence>
<keyword evidence="5 6" id="KW-0472">Membrane</keyword>
<gene>
    <name evidence="7" type="ORF">DSYM_30900</name>
</gene>
<feature type="transmembrane region" description="Helical" evidence="6">
    <location>
        <begin position="47"/>
        <end position="69"/>
    </location>
</feature>
<proteinExistence type="predicted"/>
<sequence>MVVLHCAITGRQRGDAGMLMFRAVLLQAVATLVVAAIAGLLAGKHGAVSAALGGAAIVLPNALFALRLFAESRKPGGASAAAFFVGEFMKVAATLALLAAAASLYRDLHWLALIAGLVVALKANLLALLSKKF</sequence>
<dbReference type="KEGG" id="ddz:DSYM_30900"/>
<dbReference type="EMBL" id="AP021857">
    <property type="protein sequence ID" value="BBO22391.1"/>
    <property type="molecule type" value="Genomic_DNA"/>
</dbReference>
<feature type="transmembrane region" description="Helical" evidence="6">
    <location>
        <begin position="19"/>
        <end position="41"/>
    </location>
</feature>
<feature type="transmembrane region" description="Helical" evidence="6">
    <location>
        <begin position="108"/>
        <end position="129"/>
    </location>
</feature>
<protein>
    <submittedName>
        <fullName evidence="7">ATP synthase subunit I</fullName>
    </submittedName>
</protein>
<evidence type="ECO:0000256" key="6">
    <source>
        <dbReference type="SAM" id="Phobius"/>
    </source>
</evidence>
<keyword evidence="2" id="KW-1003">Cell membrane</keyword>
<keyword evidence="4 6" id="KW-1133">Transmembrane helix</keyword>
<evidence type="ECO:0000256" key="3">
    <source>
        <dbReference type="ARBA" id="ARBA00022692"/>
    </source>
</evidence>
<reference evidence="7" key="1">
    <citation type="journal article" name="DNA Res.">
        <title>The physiological potential of anammox bacteria as revealed by their core genome structure.</title>
        <authorList>
            <person name="Okubo T."/>
            <person name="Toyoda A."/>
            <person name="Fukuhara K."/>
            <person name="Uchiyama I."/>
            <person name="Harigaya Y."/>
            <person name="Kuroiwa M."/>
            <person name="Suzuki T."/>
            <person name="Murakami Y."/>
            <person name="Suwa Y."/>
            <person name="Takami H."/>
        </authorList>
    </citation>
    <scope>NUCLEOTIDE SEQUENCE</scope>
    <source>
        <strain evidence="7">317325-3</strain>
    </source>
</reference>
<organism evidence="7 8">
    <name type="scientific">Candidatus Desulfobacillus denitrificans</name>
    <dbReference type="NCBI Taxonomy" id="2608985"/>
    <lineage>
        <taxon>Bacteria</taxon>
        <taxon>Pseudomonadati</taxon>
        <taxon>Pseudomonadota</taxon>
        <taxon>Betaproteobacteria</taxon>
        <taxon>Candidatus Desulfobacillus</taxon>
    </lineage>
</organism>